<dbReference type="Gene3D" id="1.10.540.10">
    <property type="entry name" value="Acyl-CoA dehydrogenase/oxidase, N-terminal domain"/>
    <property type="match status" value="1"/>
</dbReference>
<evidence type="ECO:0000256" key="3">
    <source>
        <dbReference type="ARBA" id="ARBA00022630"/>
    </source>
</evidence>
<comment type="similarity">
    <text evidence="2 6">Belongs to the acyl-CoA dehydrogenase family.</text>
</comment>
<dbReference type="STRING" id="465721.ACG33_11825"/>
<dbReference type="InterPro" id="IPR013786">
    <property type="entry name" value="AcylCoA_DH/ox_N"/>
</dbReference>
<comment type="cofactor">
    <cofactor evidence="1 6">
        <name>FAD</name>
        <dbReference type="ChEBI" id="CHEBI:57692"/>
    </cofactor>
</comment>
<evidence type="ECO:0008006" key="12">
    <source>
        <dbReference type="Google" id="ProtNLM"/>
    </source>
</evidence>
<dbReference type="Pfam" id="PF02771">
    <property type="entry name" value="Acyl-CoA_dh_N"/>
    <property type="match status" value="1"/>
</dbReference>
<dbReference type="KEGG" id="sdf:ACG33_11825"/>
<dbReference type="AlphaFoldDB" id="A0A127FBH8"/>
<dbReference type="GO" id="GO:0003995">
    <property type="term" value="F:acyl-CoA dehydrogenase activity"/>
    <property type="evidence" value="ECO:0007669"/>
    <property type="project" value="TreeGrafter"/>
</dbReference>
<protein>
    <recommendedName>
        <fullName evidence="12">Acyl-CoA dehydrogenase</fullName>
    </recommendedName>
</protein>
<dbReference type="InterPro" id="IPR006091">
    <property type="entry name" value="Acyl-CoA_Oxase/DH_mid-dom"/>
</dbReference>
<evidence type="ECO:0000256" key="5">
    <source>
        <dbReference type="ARBA" id="ARBA00023002"/>
    </source>
</evidence>
<dbReference type="Pfam" id="PF02770">
    <property type="entry name" value="Acyl-CoA_dh_M"/>
    <property type="match status" value="1"/>
</dbReference>
<dbReference type="EMBL" id="CP011971">
    <property type="protein sequence ID" value="AMN47773.1"/>
    <property type="molecule type" value="Genomic_DNA"/>
</dbReference>
<proteinExistence type="inferred from homology"/>
<gene>
    <name evidence="10" type="ORF">ACG33_11825</name>
</gene>
<accession>A0A127FBH8</accession>
<sequence length="383" mass="41474">MNIDLTPEQEELKSAVRRFLERECSLQVVAALEKDPLGYSPELWTEMASMGMTAMPLPEAYGGSGLGMAEIVTLAREIGRVMLPSPYIPTVMLAGGILVALGNDEQKRRYLPRIARGEAVLSFALQEAGGGFGTNGIAASARAAKGGGFILNGQKRFVEFAPAAERIIVAARSGDADSAGNDGLILCSVDPEDSRVTLKPIRTLARDRQCHIEFDDVTVAKEDVIGTPGQIWTSLNGVIQRAVVAFSACMLGASERAQELGKDYACQRIQFGKPIAAFQAIQHHLAQMVIENTAVETMIYYAAWNLDKGNPAQAEVARAKLAAGNAVRFTTSKSAEIYGGMGFVDEVDIAYYLRRGKQWQLQMGDPRYWEEALIHALYALPAA</sequence>
<reference evidence="10 11" key="1">
    <citation type="submission" date="2015-06" db="EMBL/GenBank/DDBJ databases">
        <title>A Comprehensive Approach to Explore the Metabolic and Phylogenetic Diversity of Bacterial Steroid Degradation in the Environment: Testosterone as an Example.</title>
        <authorList>
            <person name="Yang F.-C."/>
            <person name="Chen Y.-L."/>
            <person name="Yu C.-P."/>
            <person name="Tang S.-L."/>
            <person name="Wang P.-H."/>
            <person name="Ismail W."/>
            <person name="Wang C.-H."/>
            <person name="Yang C.-Y."/>
            <person name="Chiang Y.-R."/>
        </authorList>
    </citation>
    <scope>NUCLEOTIDE SEQUENCE [LARGE SCALE GENOMIC DNA]</scope>
    <source>
        <strain evidence="10 11">DSM 18526</strain>
    </source>
</reference>
<feature type="domain" description="Acyl-CoA dehydrogenase/oxidase N-terminal" evidence="9">
    <location>
        <begin position="6"/>
        <end position="118"/>
    </location>
</feature>
<keyword evidence="3 6" id="KW-0285">Flavoprotein</keyword>
<dbReference type="Proteomes" id="UP000070250">
    <property type="component" value="Chromosome"/>
</dbReference>
<dbReference type="SUPFAM" id="SSF56645">
    <property type="entry name" value="Acyl-CoA dehydrogenase NM domain-like"/>
    <property type="match status" value="1"/>
</dbReference>
<evidence type="ECO:0000256" key="1">
    <source>
        <dbReference type="ARBA" id="ARBA00001974"/>
    </source>
</evidence>
<evidence type="ECO:0000259" key="7">
    <source>
        <dbReference type="Pfam" id="PF00441"/>
    </source>
</evidence>
<evidence type="ECO:0000256" key="6">
    <source>
        <dbReference type="RuleBase" id="RU362125"/>
    </source>
</evidence>
<organism evidence="10 11">
    <name type="scientific">Steroidobacter denitrificans</name>
    <dbReference type="NCBI Taxonomy" id="465721"/>
    <lineage>
        <taxon>Bacteria</taxon>
        <taxon>Pseudomonadati</taxon>
        <taxon>Pseudomonadota</taxon>
        <taxon>Gammaproteobacteria</taxon>
        <taxon>Steroidobacterales</taxon>
        <taxon>Steroidobacteraceae</taxon>
        <taxon>Steroidobacter</taxon>
    </lineage>
</organism>
<dbReference type="RefSeq" id="WP_066921444.1">
    <property type="nucleotide sequence ID" value="NZ_CP011971.1"/>
</dbReference>
<evidence type="ECO:0000313" key="10">
    <source>
        <dbReference type="EMBL" id="AMN47773.1"/>
    </source>
</evidence>
<dbReference type="Pfam" id="PF00441">
    <property type="entry name" value="Acyl-CoA_dh_1"/>
    <property type="match status" value="1"/>
</dbReference>
<evidence type="ECO:0000259" key="9">
    <source>
        <dbReference type="Pfam" id="PF02771"/>
    </source>
</evidence>
<dbReference type="PANTHER" id="PTHR43884">
    <property type="entry name" value="ACYL-COA DEHYDROGENASE"/>
    <property type="match status" value="1"/>
</dbReference>
<evidence type="ECO:0000313" key="11">
    <source>
        <dbReference type="Proteomes" id="UP000070250"/>
    </source>
</evidence>
<dbReference type="InterPro" id="IPR046373">
    <property type="entry name" value="Acyl-CoA_Oxase/DH_mid-dom_sf"/>
</dbReference>
<dbReference type="InterPro" id="IPR009100">
    <property type="entry name" value="AcylCoA_DH/oxidase_NM_dom_sf"/>
</dbReference>
<name>A0A127FBH8_STEDE</name>
<feature type="domain" description="Acyl-CoA dehydrogenase/oxidase C-terminal" evidence="7">
    <location>
        <begin position="244"/>
        <end position="355"/>
    </location>
</feature>
<keyword evidence="11" id="KW-1185">Reference proteome</keyword>
<dbReference type="SUPFAM" id="SSF47203">
    <property type="entry name" value="Acyl-CoA dehydrogenase C-terminal domain-like"/>
    <property type="match status" value="1"/>
</dbReference>
<evidence type="ECO:0000256" key="2">
    <source>
        <dbReference type="ARBA" id="ARBA00009347"/>
    </source>
</evidence>
<feature type="domain" description="Acyl-CoA oxidase/dehydrogenase middle" evidence="8">
    <location>
        <begin position="122"/>
        <end position="217"/>
    </location>
</feature>
<dbReference type="InterPro" id="IPR036250">
    <property type="entry name" value="AcylCo_DH-like_C"/>
</dbReference>
<dbReference type="OrthoDB" id="7053515at2"/>
<dbReference type="Gene3D" id="1.20.140.10">
    <property type="entry name" value="Butyryl-CoA Dehydrogenase, subunit A, domain 3"/>
    <property type="match status" value="1"/>
</dbReference>
<dbReference type="PANTHER" id="PTHR43884:SF20">
    <property type="entry name" value="ACYL-COA DEHYDROGENASE FADE28"/>
    <property type="match status" value="1"/>
</dbReference>
<keyword evidence="5 6" id="KW-0560">Oxidoreductase</keyword>
<dbReference type="InterPro" id="IPR037069">
    <property type="entry name" value="AcylCoA_DH/ox_N_sf"/>
</dbReference>
<keyword evidence="4 6" id="KW-0274">FAD</keyword>
<dbReference type="InterPro" id="IPR009075">
    <property type="entry name" value="AcylCo_DH/oxidase_C"/>
</dbReference>
<dbReference type="Gene3D" id="2.40.110.10">
    <property type="entry name" value="Butyryl-CoA Dehydrogenase, subunit A, domain 2"/>
    <property type="match status" value="1"/>
</dbReference>
<evidence type="ECO:0000256" key="4">
    <source>
        <dbReference type="ARBA" id="ARBA00022827"/>
    </source>
</evidence>
<evidence type="ECO:0000259" key="8">
    <source>
        <dbReference type="Pfam" id="PF02770"/>
    </source>
</evidence>
<dbReference type="GO" id="GO:0050660">
    <property type="term" value="F:flavin adenine dinucleotide binding"/>
    <property type="evidence" value="ECO:0007669"/>
    <property type="project" value="InterPro"/>
</dbReference>